<sequence>MSTPIDLTPNIIRTTRTISSTSHSVVVHAFFVNTKDNTQCVPVAVKAIKFESPEEVTGATNRLIREAQIWLKLQHPNIVGFLGSCSFPHSRLRQSTAIVSEFCPNGCVMDYLEANPEVLRITLITGIAQGLEYLHSKDIIHGDLTPANVLVKGDGVAAIGDFGRSKVVGRKGHTTMKKGTIRYSSPEAWAIGSTAALSRGSDVYSFAVVSTEVLTGKLPFYTIPNDIQMQAHIREHKTMLSRTDYMEIEERHWEILKPAWNYYAEERPLMSELAPCLTELVQPAVISSP</sequence>
<dbReference type="EMBL" id="WQMT02000004">
    <property type="protein sequence ID" value="KAG9224150.1"/>
    <property type="molecule type" value="Genomic_DNA"/>
</dbReference>
<evidence type="ECO:0000313" key="2">
    <source>
        <dbReference type="Proteomes" id="UP000824881"/>
    </source>
</evidence>
<organism evidence="1 2">
    <name type="scientific">Pleurotus cornucopiae</name>
    <name type="common">Cornucopia mushroom</name>
    <dbReference type="NCBI Taxonomy" id="5321"/>
    <lineage>
        <taxon>Eukaryota</taxon>
        <taxon>Fungi</taxon>
        <taxon>Dikarya</taxon>
        <taxon>Basidiomycota</taxon>
        <taxon>Agaricomycotina</taxon>
        <taxon>Agaricomycetes</taxon>
        <taxon>Agaricomycetidae</taxon>
        <taxon>Agaricales</taxon>
        <taxon>Pleurotineae</taxon>
        <taxon>Pleurotaceae</taxon>
        <taxon>Pleurotus</taxon>
    </lineage>
</organism>
<dbReference type="Proteomes" id="UP000824881">
    <property type="component" value="Unassembled WGS sequence"/>
</dbReference>
<gene>
    <name evidence="1" type="ORF">CCMSSC00406_0006818</name>
</gene>
<comment type="caution">
    <text evidence="1">The sequence shown here is derived from an EMBL/GenBank/DDBJ whole genome shotgun (WGS) entry which is preliminary data.</text>
</comment>
<accession>A0ACB7J1R5</accession>
<keyword evidence="2" id="KW-1185">Reference proteome</keyword>
<reference evidence="1 2" key="1">
    <citation type="journal article" date="2021" name="Appl. Environ. Microbiol.">
        <title>Genetic linkage and physical mapping for an oyster mushroom Pleurotus cornucopiae and QTL analysis for the trait cap color.</title>
        <authorList>
            <person name="Zhang Y."/>
            <person name="Gao W."/>
            <person name="Sonnenberg A."/>
            <person name="Chen Q."/>
            <person name="Zhang J."/>
            <person name="Huang C."/>
        </authorList>
    </citation>
    <scope>NUCLEOTIDE SEQUENCE [LARGE SCALE GENOMIC DNA]</scope>
    <source>
        <strain evidence="1">CCMSSC00406</strain>
    </source>
</reference>
<protein>
    <submittedName>
        <fullName evidence="1">Uncharacterized protein</fullName>
    </submittedName>
</protein>
<evidence type="ECO:0000313" key="1">
    <source>
        <dbReference type="EMBL" id="KAG9224150.1"/>
    </source>
</evidence>
<proteinExistence type="predicted"/>
<name>A0ACB7J1R5_PLECO</name>